<evidence type="ECO:0000256" key="1">
    <source>
        <dbReference type="SAM" id="MobiDB-lite"/>
    </source>
</evidence>
<feature type="region of interest" description="Disordered" evidence="1">
    <location>
        <begin position="257"/>
        <end position="281"/>
    </location>
</feature>
<sequence>MRKASTDGAPGTAVTDSKPDRPTLADITNDVTKTIVKPFRHVMTSPDRPTVTRRPSYGREHFLLTRSEIGGTAGADGAPGHPRLARYVSHDPTNERLKPFVARSVSRPDSVTARLCADPKVGTVLLGRFKLDTGNLLDRLQSPQIDDVLDYVCEPGNFHMLNVSPERADQCDDFWGEINLPWLKRMADDGCIMVAVSDPFDDTVLIDNGRETIFHKELSYMAGREDYLFCDEESAFIPERLWTHFDVFHEAESEIFHDASDSSSDDTPTPTTAGDRPGPKV</sequence>
<evidence type="ECO:0000313" key="3">
    <source>
        <dbReference type="Proteomes" id="UP000593594"/>
    </source>
</evidence>
<dbReference type="AlphaFoldDB" id="A0A7S8HD60"/>
<evidence type="ECO:0000313" key="2">
    <source>
        <dbReference type="EMBL" id="QPC44341.1"/>
    </source>
</evidence>
<dbReference type="Proteomes" id="UP000593594">
    <property type="component" value="Chromosome"/>
</dbReference>
<protein>
    <submittedName>
        <fullName evidence="2">Uncharacterized protein</fullName>
    </submittedName>
</protein>
<dbReference type="EMBL" id="CP058214">
    <property type="protein sequence ID" value="QPC44341.1"/>
    <property type="molecule type" value="Genomic_DNA"/>
</dbReference>
<dbReference type="KEGG" id="kmn:HW532_17525"/>
<reference evidence="2 3" key="1">
    <citation type="submission" date="2020-06" db="EMBL/GenBank/DDBJ databases">
        <title>Genome sequence of 2 isolates from Red Sea Mangroves.</title>
        <authorList>
            <person name="Sefrji F."/>
            <person name="Michoud G."/>
            <person name="Merlino G."/>
            <person name="Daffonchio D."/>
        </authorList>
    </citation>
    <scope>NUCLEOTIDE SEQUENCE [LARGE SCALE GENOMIC DNA]</scope>
    <source>
        <strain evidence="2 3">R1DC25</strain>
    </source>
</reference>
<organism evidence="2 3">
    <name type="scientific">Kaustia mangrovi</name>
    <dbReference type="NCBI Taxonomy" id="2593653"/>
    <lineage>
        <taxon>Bacteria</taxon>
        <taxon>Pseudomonadati</taxon>
        <taxon>Pseudomonadota</taxon>
        <taxon>Alphaproteobacteria</taxon>
        <taxon>Hyphomicrobiales</taxon>
        <taxon>Parvibaculaceae</taxon>
        <taxon>Kaustia</taxon>
    </lineage>
</organism>
<feature type="region of interest" description="Disordered" evidence="1">
    <location>
        <begin position="1"/>
        <end position="25"/>
    </location>
</feature>
<gene>
    <name evidence="2" type="ORF">HW532_17525</name>
</gene>
<keyword evidence="3" id="KW-1185">Reference proteome</keyword>
<accession>A0A7S8HD60</accession>
<dbReference type="RefSeq" id="WP_213161708.1">
    <property type="nucleotide sequence ID" value="NZ_CP058214.1"/>
</dbReference>
<name>A0A7S8HD60_9HYPH</name>
<proteinExistence type="predicted"/>
<feature type="compositionally biased region" description="Low complexity" evidence="1">
    <location>
        <begin position="261"/>
        <end position="273"/>
    </location>
</feature>